<feature type="compositionally biased region" description="Basic and acidic residues" evidence="1">
    <location>
        <begin position="326"/>
        <end position="359"/>
    </location>
</feature>
<protein>
    <recommendedName>
        <fullName evidence="2">DUF6699 domain-containing protein</fullName>
    </recommendedName>
</protein>
<evidence type="ECO:0000313" key="3">
    <source>
        <dbReference type="EMBL" id="THH13003.1"/>
    </source>
</evidence>
<comment type="caution">
    <text evidence="3">The sequence shown here is derived from an EMBL/GenBank/DDBJ whole genome shotgun (WGS) entry which is preliminary data.</text>
</comment>
<organism evidence="3 4">
    <name type="scientific">Bondarzewia mesenterica</name>
    <dbReference type="NCBI Taxonomy" id="1095465"/>
    <lineage>
        <taxon>Eukaryota</taxon>
        <taxon>Fungi</taxon>
        <taxon>Dikarya</taxon>
        <taxon>Basidiomycota</taxon>
        <taxon>Agaricomycotina</taxon>
        <taxon>Agaricomycetes</taxon>
        <taxon>Russulales</taxon>
        <taxon>Bondarzewiaceae</taxon>
        <taxon>Bondarzewia</taxon>
    </lineage>
</organism>
<feature type="region of interest" description="Disordered" evidence="1">
    <location>
        <begin position="208"/>
        <end position="233"/>
    </location>
</feature>
<feature type="region of interest" description="Disordered" evidence="1">
    <location>
        <begin position="1"/>
        <end position="128"/>
    </location>
</feature>
<dbReference type="AlphaFoldDB" id="A0A4V3XEB3"/>
<feature type="region of interest" description="Disordered" evidence="1">
    <location>
        <begin position="326"/>
        <end position="370"/>
    </location>
</feature>
<evidence type="ECO:0000256" key="1">
    <source>
        <dbReference type="SAM" id="MobiDB-lite"/>
    </source>
</evidence>
<evidence type="ECO:0000313" key="4">
    <source>
        <dbReference type="Proteomes" id="UP000310158"/>
    </source>
</evidence>
<feature type="compositionally biased region" description="Polar residues" evidence="1">
    <location>
        <begin position="283"/>
        <end position="295"/>
    </location>
</feature>
<feature type="domain" description="DUF6699" evidence="2">
    <location>
        <begin position="567"/>
        <end position="696"/>
    </location>
</feature>
<feature type="compositionally biased region" description="Pro residues" evidence="1">
    <location>
        <begin position="94"/>
        <end position="103"/>
    </location>
</feature>
<dbReference type="Pfam" id="PF20415">
    <property type="entry name" value="DUF6699"/>
    <property type="match status" value="1"/>
</dbReference>
<feature type="compositionally biased region" description="Polar residues" evidence="1">
    <location>
        <begin position="65"/>
        <end position="75"/>
    </location>
</feature>
<keyword evidence="4" id="KW-1185">Reference proteome</keyword>
<dbReference type="Proteomes" id="UP000310158">
    <property type="component" value="Unassembled WGS sequence"/>
</dbReference>
<dbReference type="OrthoDB" id="3202436at2759"/>
<gene>
    <name evidence="3" type="ORF">EW146_g7175</name>
</gene>
<dbReference type="EMBL" id="SGPL01000395">
    <property type="protein sequence ID" value="THH13003.1"/>
    <property type="molecule type" value="Genomic_DNA"/>
</dbReference>
<evidence type="ECO:0000259" key="2">
    <source>
        <dbReference type="Pfam" id="PF20415"/>
    </source>
</evidence>
<feature type="region of interest" description="Disordered" evidence="1">
    <location>
        <begin position="271"/>
        <end position="295"/>
    </location>
</feature>
<dbReference type="InterPro" id="IPR046522">
    <property type="entry name" value="DUF6699"/>
</dbReference>
<feature type="compositionally biased region" description="Polar residues" evidence="1">
    <location>
        <begin position="29"/>
        <end position="42"/>
    </location>
</feature>
<reference evidence="3 4" key="1">
    <citation type="submission" date="2019-02" db="EMBL/GenBank/DDBJ databases">
        <title>Genome sequencing of the rare red list fungi Bondarzewia mesenterica.</title>
        <authorList>
            <person name="Buettner E."/>
            <person name="Kellner H."/>
        </authorList>
    </citation>
    <scope>NUCLEOTIDE SEQUENCE [LARGE SCALE GENOMIC DNA]</scope>
    <source>
        <strain evidence="3 4">DSM 108281</strain>
    </source>
</reference>
<proteinExistence type="predicted"/>
<accession>A0A4V3XEB3</accession>
<name>A0A4V3XEB3_9AGAM</name>
<sequence>MDASTGLEHHRLEYARNPGDPRGLRPITMNFTSLYEQVSHSDPTPPPHRRSFPDGYAPPHAVPPQNHTYTRSRTPSPLPQHFLQPLSGGRYPREPPPLPPRPPGLRASSGPHELGFQPPLLSPENPNPFIPPSPIPGIDLTPHILPPLEHGQIYAHQSFHLNPDAPTFPPAPPVQPVPPFSSAALPIHHLPHHVPAPPAGLRVSQLQMERHEQQSRASLPQRPSFPPNSEFANPRFLRSDEPWIPAPGRPTYSQFGRDVWSSPMIQHVHEVKDSTPPHPDSNEPFTGTGPNVSLTSAIPALTGQYKEDLNAVKKWKREQRGREKVFLQKMKEEKRGKEREEKERERREREESLMRENRSNHVSSSTSTSSRGRLVAMGAFLKRHMSTSPNRVTDRVLCLMPSGVWITIDRVLLLPPGVVGSKAGTEIGTALPDRNPPITDADWREFGQWARPNIDGILVDNICKRTELALCQAILELTIDRMYTPQRREFYLIILYSHTKSFATCKAVAGPHIQKTGSQVFSTLPYLSAPLLSPLLILPPHLSALLNTSLIPSSSTRYGTEDENGGPCLIPMGISDFAQPATYPLCTIMRIAHLADDSLPYFPWGVTVHNAEGVLCQDVFRAIAVNLGQRITGDEWEGFNGERKGRVARAWQVRCVMYDGRQLEGDEVRAAGAGDDGVRRVDFLGDRVRFRGLEAAEGRGEGEDSWVMFVGPI</sequence>